<dbReference type="AlphaFoldDB" id="A0A345Y1J7"/>
<organism evidence="1 2">
    <name type="scientific">Streptomyces armeniacus</name>
    <dbReference type="NCBI Taxonomy" id="83291"/>
    <lineage>
        <taxon>Bacteria</taxon>
        <taxon>Bacillati</taxon>
        <taxon>Actinomycetota</taxon>
        <taxon>Actinomycetes</taxon>
        <taxon>Kitasatosporales</taxon>
        <taxon>Streptomycetaceae</taxon>
        <taxon>Streptomyces</taxon>
    </lineage>
</organism>
<reference evidence="1 2" key="1">
    <citation type="submission" date="2018-07" db="EMBL/GenBank/DDBJ databases">
        <title>Draft genome of the type strain Streptomyces armeniacus ATCC 15676.</title>
        <authorList>
            <person name="Labana P."/>
            <person name="Gosse J.T."/>
            <person name="Boddy C.N."/>
        </authorList>
    </citation>
    <scope>NUCLEOTIDE SEQUENCE [LARGE SCALE GENOMIC DNA]</scope>
    <source>
        <strain evidence="1 2">ATCC 15676</strain>
    </source>
</reference>
<evidence type="ECO:0000313" key="2">
    <source>
        <dbReference type="Proteomes" id="UP000254425"/>
    </source>
</evidence>
<evidence type="ECO:0008006" key="3">
    <source>
        <dbReference type="Google" id="ProtNLM"/>
    </source>
</evidence>
<sequence>MCVGLSAALAGCGGEEPPKGTNGVDELSAAKIEKKARAAVQQAESVRLSGTIVSKGQTYRLEMRLKSSGGIGEVSSKGGDTFQLLRVDKDLYLKADSDFWAHQEKGDGEEPSKADVAAAGKLEGKYVKVPDEDPAYEQLSGFTEMRVMLDGLLVLDGERETGDHGEVGGTDTIEVRAGDGKGGTLEVSLSGTPYPLRLERGGSAGTVRLDDWNKGFAVRAPKKEQIVDYGKEISADG</sequence>
<dbReference type="EMBL" id="CP031320">
    <property type="protein sequence ID" value="AXK37763.1"/>
    <property type="molecule type" value="Genomic_DNA"/>
</dbReference>
<keyword evidence="2" id="KW-1185">Reference proteome</keyword>
<accession>A0A345Y1J7</accession>
<protein>
    <recommendedName>
        <fullName evidence="3">Lipoprotein</fullName>
    </recommendedName>
</protein>
<dbReference type="RefSeq" id="WP_208885336.1">
    <property type="nucleotide sequence ID" value="NZ_CP031320.1"/>
</dbReference>
<evidence type="ECO:0000313" key="1">
    <source>
        <dbReference type="EMBL" id="AXK37763.1"/>
    </source>
</evidence>
<dbReference type="KEGG" id="sarm:DVA86_29865"/>
<dbReference type="Proteomes" id="UP000254425">
    <property type="component" value="Chromosome"/>
</dbReference>
<gene>
    <name evidence="1" type="ORF">DVA86_29865</name>
</gene>
<name>A0A345Y1J7_9ACTN</name>
<proteinExistence type="predicted"/>